<evidence type="ECO:0000256" key="2">
    <source>
        <dbReference type="ARBA" id="ARBA00022642"/>
    </source>
</evidence>
<dbReference type="InterPro" id="IPR036380">
    <property type="entry name" value="Isochorismatase-like_sf"/>
</dbReference>
<dbReference type="SUPFAM" id="SSF47473">
    <property type="entry name" value="EF-hand"/>
    <property type="match status" value="1"/>
</dbReference>
<accession>A0A443QKF6</accession>
<name>A0A443QKF6_9ACAR</name>
<evidence type="ECO:0000256" key="6">
    <source>
        <dbReference type="ARBA" id="ARBA00039017"/>
    </source>
</evidence>
<sequence length="233" mass="26993">MKLCDFSRLAPSGRAKNEHEENLIRECFRRFATENSGLSAKDFLNLCESLFVDEDTNKPYNIPSAYQDYFFSKFNSKSDGLIGFDEFRYMWNNWIAKILWPRSALIVVDVQNDFISGSLAINEAEQIIPVINRLIEDVKFKQICYSHDWHPEDHISFIENVRLRKVVEINGKPLVTSSDRDPLAKVKVFDIVTFDLPPKIEQKMWPKHCVQNTSGAALHSDLKVESASFHIYK</sequence>
<dbReference type="Gene3D" id="1.10.238.10">
    <property type="entry name" value="EF-hand"/>
    <property type="match status" value="1"/>
</dbReference>
<dbReference type="Pfam" id="PF00857">
    <property type="entry name" value="Isochorismatase"/>
    <property type="match status" value="1"/>
</dbReference>
<proteinExistence type="inferred from homology"/>
<dbReference type="InterPro" id="IPR000868">
    <property type="entry name" value="Isochorismatase-like_dom"/>
</dbReference>
<evidence type="ECO:0000256" key="5">
    <source>
        <dbReference type="ARBA" id="ARBA00037900"/>
    </source>
</evidence>
<reference evidence="9 10" key="1">
    <citation type="journal article" date="2018" name="Gigascience">
        <title>Genomes of trombidid mites reveal novel predicted allergens and laterally-transferred genes associated with secondary metabolism.</title>
        <authorList>
            <person name="Dong X."/>
            <person name="Chaisiri K."/>
            <person name="Xia D."/>
            <person name="Armstrong S.D."/>
            <person name="Fang Y."/>
            <person name="Donnelly M.J."/>
            <person name="Kadowaki T."/>
            <person name="McGarry J.W."/>
            <person name="Darby A.C."/>
            <person name="Makepeace B.L."/>
        </authorList>
    </citation>
    <scope>NUCLEOTIDE SEQUENCE [LARGE SCALE GENOMIC DNA]</scope>
    <source>
        <strain evidence="9">UoL-WK</strain>
    </source>
</reference>
<protein>
    <recommendedName>
        <fullName evidence="6">nicotinamidase</fullName>
        <ecNumber evidence="6">3.5.1.19</ecNumber>
    </recommendedName>
    <alternativeName>
        <fullName evidence="7">Nicotinamide deamidase</fullName>
    </alternativeName>
</protein>
<dbReference type="InterPro" id="IPR011992">
    <property type="entry name" value="EF-hand-dom_pair"/>
</dbReference>
<dbReference type="Gene3D" id="3.40.50.850">
    <property type="entry name" value="Isochorismatase-like"/>
    <property type="match status" value="1"/>
</dbReference>
<keyword evidence="2" id="KW-0662">Pyridine nucleotide biosynthesis</keyword>
<dbReference type="EMBL" id="NCKU01006437">
    <property type="protein sequence ID" value="RWS03502.1"/>
    <property type="molecule type" value="Genomic_DNA"/>
</dbReference>
<dbReference type="SUPFAM" id="SSF52499">
    <property type="entry name" value="Isochorismatase-like hydrolases"/>
    <property type="match status" value="1"/>
</dbReference>
<keyword evidence="10" id="KW-1185">Reference proteome</keyword>
<dbReference type="InterPro" id="IPR052347">
    <property type="entry name" value="Isochorismatase_Nicotinamidase"/>
</dbReference>
<keyword evidence="3" id="KW-0479">Metal-binding</keyword>
<dbReference type="STRING" id="1965070.A0A443QKF6"/>
<dbReference type="OrthoDB" id="167809at2759"/>
<dbReference type="PANTHER" id="PTHR11080:SF2">
    <property type="entry name" value="LD05707P"/>
    <property type="match status" value="1"/>
</dbReference>
<evidence type="ECO:0000256" key="4">
    <source>
        <dbReference type="ARBA" id="ARBA00022801"/>
    </source>
</evidence>
<dbReference type="GO" id="GO:0008936">
    <property type="term" value="F:nicotinamidase activity"/>
    <property type="evidence" value="ECO:0007669"/>
    <property type="project" value="UniProtKB-EC"/>
</dbReference>
<comment type="pathway">
    <text evidence="5">Cofactor biosynthesis; nicotinate biosynthesis; nicotinate from nicotinamide: step 1/1.</text>
</comment>
<dbReference type="EC" id="3.5.1.19" evidence="6"/>
<gene>
    <name evidence="9" type="ORF">B4U79_06423</name>
</gene>
<dbReference type="PANTHER" id="PTHR11080">
    <property type="entry name" value="PYRAZINAMIDASE/NICOTINAMIDASE"/>
    <property type="match status" value="1"/>
</dbReference>
<evidence type="ECO:0000256" key="7">
    <source>
        <dbReference type="ARBA" id="ARBA00043224"/>
    </source>
</evidence>
<evidence type="ECO:0000259" key="8">
    <source>
        <dbReference type="Pfam" id="PF00857"/>
    </source>
</evidence>
<feature type="non-terminal residue" evidence="9">
    <location>
        <position position="233"/>
    </location>
</feature>
<dbReference type="AlphaFoldDB" id="A0A443QKF6"/>
<evidence type="ECO:0000256" key="1">
    <source>
        <dbReference type="ARBA" id="ARBA00006336"/>
    </source>
</evidence>
<organism evidence="9 10">
    <name type="scientific">Dinothrombium tinctorium</name>
    <dbReference type="NCBI Taxonomy" id="1965070"/>
    <lineage>
        <taxon>Eukaryota</taxon>
        <taxon>Metazoa</taxon>
        <taxon>Ecdysozoa</taxon>
        <taxon>Arthropoda</taxon>
        <taxon>Chelicerata</taxon>
        <taxon>Arachnida</taxon>
        <taxon>Acari</taxon>
        <taxon>Acariformes</taxon>
        <taxon>Trombidiformes</taxon>
        <taxon>Prostigmata</taxon>
        <taxon>Anystina</taxon>
        <taxon>Parasitengona</taxon>
        <taxon>Trombidioidea</taxon>
        <taxon>Trombidiidae</taxon>
        <taxon>Dinothrombium</taxon>
    </lineage>
</organism>
<dbReference type="GO" id="GO:0046872">
    <property type="term" value="F:metal ion binding"/>
    <property type="evidence" value="ECO:0007669"/>
    <property type="project" value="UniProtKB-KW"/>
</dbReference>
<keyword evidence="4" id="KW-0378">Hydrolase</keyword>
<evidence type="ECO:0000256" key="3">
    <source>
        <dbReference type="ARBA" id="ARBA00022723"/>
    </source>
</evidence>
<dbReference type="Proteomes" id="UP000285301">
    <property type="component" value="Unassembled WGS sequence"/>
</dbReference>
<comment type="similarity">
    <text evidence="1">Belongs to the isochorismatase family.</text>
</comment>
<comment type="caution">
    <text evidence="9">The sequence shown here is derived from an EMBL/GenBank/DDBJ whole genome shotgun (WGS) entry which is preliminary data.</text>
</comment>
<evidence type="ECO:0000313" key="10">
    <source>
        <dbReference type="Proteomes" id="UP000285301"/>
    </source>
</evidence>
<evidence type="ECO:0000313" key="9">
    <source>
        <dbReference type="EMBL" id="RWS03502.1"/>
    </source>
</evidence>
<dbReference type="GO" id="GO:0019363">
    <property type="term" value="P:pyridine nucleotide biosynthetic process"/>
    <property type="evidence" value="ECO:0007669"/>
    <property type="project" value="UniProtKB-KW"/>
</dbReference>
<feature type="domain" description="Isochorismatase-like" evidence="8">
    <location>
        <begin position="103"/>
        <end position="231"/>
    </location>
</feature>